<keyword evidence="5" id="KW-0288">FMN</keyword>
<evidence type="ECO:0000256" key="3">
    <source>
        <dbReference type="ARBA" id="ARBA00022575"/>
    </source>
</evidence>
<reference evidence="13 14" key="1">
    <citation type="submission" date="2018-06" db="EMBL/GenBank/DDBJ databases">
        <title>The genome of Pseudomonas putida NX-1, a lignin degrader.</title>
        <authorList>
            <person name="Xu Z."/>
        </authorList>
    </citation>
    <scope>NUCLEOTIDE SEQUENCE [LARGE SCALE GENOMIC DNA]</scope>
    <source>
        <strain evidence="13 14">NX-1</strain>
    </source>
</reference>
<evidence type="ECO:0000256" key="7">
    <source>
        <dbReference type="ARBA" id="ARBA00023002"/>
    </source>
</evidence>
<dbReference type="EMBL" id="CP030750">
    <property type="protein sequence ID" value="AXA24032.1"/>
    <property type="molecule type" value="Genomic_DNA"/>
</dbReference>
<evidence type="ECO:0000256" key="12">
    <source>
        <dbReference type="SAM" id="SignalP"/>
    </source>
</evidence>
<dbReference type="CDD" id="cd04730">
    <property type="entry name" value="NPD_like"/>
    <property type="match status" value="1"/>
</dbReference>
<comment type="catalytic activity">
    <reaction evidence="10">
        <text>3 propionate 3-nitronate + 3 O2 + H2O = 3 3-oxopropanoate + 2 nitrate + nitrite + H2O2 + 3 H(+)</text>
        <dbReference type="Rhea" id="RHEA:57332"/>
        <dbReference type="ChEBI" id="CHEBI:15377"/>
        <dbReference type="ChEBI" id="CHEBI:15378"/>
        <dbReference type="ChEBI" id="CHEBI:15379"/>
        <dbReference type="ChEBI" id="CHEBI:16240"/>
        <dbReference type="ChEBI" id="CHEBI:16301"/>
        <dbReference type="ChEBI" id="CHEBI:17632"/>
        <dbReference type="ChEBI" id="CHEBI:33190"/>
        <dbReference type="ChEBI" id="CHEBI:136067"/>
    </reaction>
</comment>
<keyword evidence="12" id="KW-0732">Signal</keyword>
<protein>
    <recommendedName>
        <fullName evidence="11">Nitronate monooxygenase</fullName>
    </recommendedName>
    <alternativeName>
        <fullName evidence="9">Propionate 3-nitronate monooxygenase</fullName>
    </alternativeName>
</protein>
<feature type="signal peptide" evidence="12">
    <location>
        <begin position="1"/>
        <end position="29"/>
    </location>
</feature>
<dbReference type="AlphaFoldDB" id="A0AAD0L6P6"/>
<keyword evidence="8 13" id="KW-0503">Monooxygenase</keyword>
<evidence type="ECO:0000256" key="2">
    <source>
        <dbReference type="ARBA" id="ARBA00009881"/>
    </source>
</evidence>
<comment type="similarity">
    <text evidence="2">Belongs to the nitronate monooxygenase family. NMO class I subfamily.</text>
</comment>
<evidence type="ECO:0000256" key="10">
    <source>
        <dbReference type="ARBA" id="ARBA00049401"/>
    </source>
</evidence>
<evidence type="ECO:0000256" key="1">
    <source>
        <dbReference type="ARBA" id="ARBA00001917"/>
    </source>
</evidence>
<dbReference type="GO" id="GO:0018580">
    <property type="term" value="F:nitronate monooxygenase activity"/>
    <property type="evidence" value="ECO:0007669"/>
    <property type="project" value="InterPro"/>
</dbReference>
<dbReference type="Gene3D" id="3.20.20.70">
    <property type="entry name" value="Aldolase class I"/>
    <property type="match status" value="1"/>
</dbReference>
<dbReference type="GO" id="GO:0000166">
    <property type="term" value="F:nucleotide binding"/>
    <property type="evidence" value="ECO:0007669"/>
    <property type="project" value="UniProtKB-KW"/>
</dbReference>
<evidence type="ECO:0000313" key="13">
    <source>
        <dbReference type="EMBL" id="AXA24032.1"/>
    </source>
</evidence>
<proteinExistence type="inferred from homology"/>
<comment type="cofactor">
    <cofactor evidence="1">
        <name>FMN</name>
        <dbReference type="ChEBI" id="CHEBI:58210"/>
    </cofactor>
</comment>
<dbReference type="Proteomes" id="UP000251617">
    <property type="component" value="Chromosome"/>
</dbReference>
<dbReference type="PANTHER" id="PTHR42747:SF3">
    <property type="entry name" value="NITRONATE MONOOXYGENASE-RELATED"/>
    <property type="match status" value="1"/>
</dbReference>
<evidence type="ECO:0000313" key="14">
    <source>
        <dbReference type="Proteomes" id="UP000251617"/>
    </source>
</evidence>
<dbReference type="Pfam" id="PF03060">
    <property type="entry name" value="NMO"/>
    <property type="match status" value="1"/>
</dbReference>
<feature type="chain" id="PRO_5042079981" description="Nitronate monooxygenase" evidence="12">
    <location>
        <begin position="30"/>
        <end position="349"/>
    </location>
</feature>
<organism evidence="13 14">
    <name type="scientific">Pseudomonas putida</name>
    <name type="common">Arthrobacter siderocapsulatus</name>
    <dbReference type="NCBI Taxonomy" id="303"/>
    <lineage>
        <taxon>Bacteria</taxon>
        <taxon>Pseudomonadati</taxon>
        <taxon>Pseudomonadota</taxon>
        <taxon>Gammaproteobacteria</taxon>
        <taxon>Pseudomonadales</taxon>
        <taxon>Pseudomonadaceae</taxon>
        <taxon>Pseudomonas</taxon>
    </lineage>
</organism>
<evidence type="ECO:0000256" key="8">
    <source>
        <dbReference type="ARBA" id="ARBA00023033"/>
    </source>
</evidence>
<evidence type="ECO:0000256" key="5">
    <source>
        <dbReference type="ARBA" id="ARBA00022643"/>
    </source>
</evidence>
<dbReference type="InterPro" id="IPR004136">
    <property type="entry name" value="NMO"/>
</dbReference>
<dbReference type="SUPFAM" id="SSF51412">
    <property type="entry name" value="Inosine monophosphate dehydrogenase (IMPDH)"/>
    <property type="match status" value="1"/>
</dbReference>
<keyword evidence="3" id="KW-0216">Detoxification</keyword>
<keyword evidence="7" id="KW-0560">Oxidoreductase</keyword>
<keyword evidence="4" id="KW-0285">Flavoprotein</keyword>
<keyword evidence="6" id="KW-0547">Nucleotide-binding</keyword>
<dbReference type="GO" id="GO:0009636">
    <property type="term" value="P:response to toxic substance"/>
    <property type="evidence" value="ECO:0007669"/>
    <property type="project" value="UniProtKB-KW"/>
</dbReference>
<dbReference type="InterPro" id="IPR013785">
    <property type="entry name" value="Aldolase_TIM"/>
</dbReference>
<evidence type="ECO:0000256" key="4">
    <source>
        <dbReference type="ARBA" id="ARBA00022630"/>
    </source>
</evidence>
<dbReference type="PANTHER" id="PTHR42747">
    <property type="entry name" value="NITRONATE MONOOXYGENASE-RELATED"/>
    <property type="match status" value="1"/>
</dbReference>
<evidence type="ECO:0000256" key="11">
    <source>
        <dbReference type="ARBA" id="ARBA00067136"/>
    </source>
</evidence>
<dbReference type="FunFam" id="3.20.20.70:FF:000154">
    <property type="entry name" value="Probable nitronate monooxygenase"/>
    <property type="match status" value="1"/>
</dbReference>
<evidence type="ECO:0000256" key="6">
    <source>
        <dbReference type="ARBA" id="ARBA00022741"/>
    </source>
</evidence>
<accession>A0AAD0L6P6</accession>
<dbReference type="RefSeq" id="WP_112897714.1">
    <property type="nucleotide sequence ID" value="NZ_CP030750.1"/>
</dbReference>
<evidence type="ECO:0000256" key="9">
    <source>
        <dbReference type="ARBA" id="ARBA00031155"/>
    </source>
</evidence>
<gene>
    <name evidence="13" type="ORF">C1S65_07815</name>
</gene>
<name>A0AAD0L6P6_PSEPU</name>
<sequence>MTTDIQALLNIRFPIIQAPMAGVSTPALAAAVSNAGGLGSIAIGACSVEQARQSIRETFALTQESFNVNLFCHRPALRDDVRENAWLQALEASFAEFQAQPPQSLREIYRSFVEDPEMLQMLLEEKPAVVSFHFGLPPQSFIEALKAAGIVLLACVTNVEEALQVQRAGVDALIAQGYEAGGHRGIFDQDHDDRLSTLALVRLLADHVQLPIIAAGGIMDGADIAKAFAQGACAAQLGTAFLLCPESAANAAYREALTGPRARQTQITSAISGRPARGMVNRAFEVASAAGVPDYPRAYDANKALNSVATAQGCSDFAAQWAGTGAHRARAMPAAQLVEVLMAELDAQR</sequence>